<dbReference type="EMBL" id="AUSU01004387">
    <property type="protein sequence ID" value="EPS65169.1"/>
    <property type="molecule type" value="Genomic_DNA"/>
</dbReference>
<dbReference type="SUPFAM" id="SSF53474">
    <property type="entry name" value="alpha/beta-Hydrolases"/>
    <property type="match status" value="1"/>
</dbReference>
<name>S8CDW8_9LAMI</name>
<dbReference type="InterPro" id="IPR029058">
    <property type="entry name" value="AB_hydrolase_fold"/>
</dbReference>
<dbReference type="PANTHER" id="PTHR43358:SF4">
    <property type="entry name" value="ALPHA_BETA HYDROLASE FOLD-1 DOMAIN-CONTAINING PROTEIN"/>
    <property type="match status" value="1"/>
</dbReference>
<organism evidence="2 3">
    <name type="scientific">Genlisea aurea</name>
    <dbReference type="NCBI Taxonomy" id="192259"/>
    <lineage>
        <taxon>Eukaryota</taxon>
        <taxon>Viridiplantae</taxon>
        <taxon>Streptophyta</taxon>
        <taxon>Embryophyta</taxon>
        <taxon>Tracheophyta</taxon>
        <taxon>Spermatophyta</taxon>
        <taxon>Magnoliopsida</taxon>
        <taxon>eudicotyledons</taxon>
        <taxon>Gunneridae</taxon>
        <taxon>Pentapetalae</taxon>
        <taxon>asterids</taxon>
        <taxon>lamiids</taxon>
        <taxon>Lamiales</taxon>
        <taxon>Lentibulariaceae</taxon>
        <taxon>Genlisea</taxon>
    </lineage>
</organism>
<keyword evidence="3" id="KW-1185">Reference proteome</keyword>
<accession>S8CDW8</accession>
<protein>
    <recommendedName>
        <fullName evidence="1">Serine aminopeptidase S33 domain-containing protein</fullName>
    </recommendedName>
</protein>
<proteinExistence type="predicted"/>
<dbReference type="InterPro" id="IPR022742">
    <property type="entry name" value="Hydrolase_4"/>
</dbReference>
<comment type="caution">
    <text evidence="2">The sequence shown here is derived from an EMBL/GenBank/DDBJ whole genome shotgun (WGS) entry which is preliminary data.</text>
</comment>
<dbReference type="Pfam" id="PF12146">
    <property type="entry name" value="Hydrolase_4"/>
    <property type="match status" value="1"/>
</dbReference>
<evidence type="ECO:0000313" key="2">
    <source>
        <dbReference type="EMBL" id="EPS65169.1"/>
    </source>
</evidence>
<dbReference type="AlphaFoldDB" id="S8CDW8"/>
<reference evidence="2 3" key="1">
    <citation type="journal article" date="2013" name="BMC Genomics">
        <title>The miniature genome of a carnivorous plant Genlisea aurea contains a low number of genes and short non-coding sequences.</title>
        <authorList>
            <person name="Leushkin E.V."/>
            <person name="Sutormin R.A."/>
            <person name="Nabieva E.R."/>
            <person name="Penin A.A."/>
            <person name="Kondrashov A.S."/>
            <person name="Logacheva M.D."/>
        </authorList>
    </citation>
    <scope>NUCLEOTIDE SEQUENCE [LARGE SCALE GENOMIC DNA]</scope>
</reference>
<dbReference type="PANTHER" id="PTHR43358">
    <property type="entry name" value="ALPHA/BETA-HYDROLASE"/>
    <property type="match status" value="1"/>
</dbReference>
<evidence type="ECO:0000259" key="1">
    <source>
        <dbReference type="Pfam" id="PF12146"/>
    </source>
</evidence>
<dbReference type="Proteomes" id="UP000015453">
    <property type="component" value="Unassembled WGS sequence"/>
</dbReference>
<dbReference type="InterPro" id="IPR052920">
    <property type="entry name" value="DNA-binding_regulatory"/>
</dbReference>
<sequence>MEQLINFIIRPPRAEYDPKHDLLESEFMLKGRWYRRKDLEVVNSRSDVLQCSHYMPLILPEDKTLPCVIYCHGNSGCRTDASEAAVILLPSNVSVFTLDFSGSGLSGGEHVTLGWNERDDLRAVVDYLRADGNVSLIGLWGRSMGAVTSLMYGAEDPSIAGMVLDSPFSDLVDLMMELVDTYKVRVPKFTIKFVIQYMRRSIQKKANFDIADLNAAKVAKSCFVPVLFGHATDDDFIQPHHSDRIFEAYIGDKNIIKFEGDHNSPRPQFYFDSVSIFFKNVLQPPEEGVSGSEYFDLADNYFFNRGRWNLVGDDEFSDEQPPLGSEVFSGESTEDAIRQLRSRRPMSSIIFVFFFFLQVPNDISSKDDHRPTSQVCDSSDQNMISFEFSSRDGGGSTNEDEEYVEYPLDDFPSNVEEEERMITKAILESLK</sequence>
<evidence type="ECO:0000313" key="3">
    <source>
        <dbReference type="Proteomes" id="UP000015453"/>
    </source>
</evidence>
<dbReference type="OrthoDB" id="10249433at2759"/>
<feature type="non-terminal residue" evidence="2">
    <location>
        <position position="431"/>
    </location>
</feature>
<gene>
    <name evidence="2" type="ORF">M569_09610</name>
</gene>
<dbReference type="Gene3D" id="3.40.50.1820">
    <property type="entry name" value="alpha/beta hydrolase"/>
    <property type="match status" value="1"/>
</dbReference>
<feature type="domain" description="Serine aminopeptidase S33" evidence="1">
    <location>
        <begin position="67"/>
        <end position="175"/>
    </location>
</feature>